<keyword evidence="2" id="KW-1003">Cell membrane</keyword>
<dbReference type="EMBL" id="VULR01000006">
    <property type="protein sequence ID" value="MSS43280.1"/>
    <property type="molecule type" value="Genomic_DNA"/>
</dbReference>
<feature type="domain" description="ABC3 transporter permease C-terminal" evidence="8">
    <location>
        <begin position="297"/>
        <end position="413"/>
    </location>
</feature>
<sequence length="421" mass="48490">MNNLKMVLKNISKRKGIYFLIMIQVMVSVWLLLTRIDAIEKINKIEKNVESAISKDSSRILRLTIIEEGTKPKDFLKFREEVLDKELLEYIAFNMYGSISIDEFCNNSKYKDMKNEFKEEIPMDDGNINTLGIENGIENLIKLNIVKGRNLNDEDFKWYEKGNTVPALGGYGLYRYGLIDIGDKLKDKYENIEYEIVGIIDEDDKWFFDNDMSNSEMRHLKDTLIFPINSKESYGTVYVPTMHYFGAISGNKSSEEAIAELEKISKKHNIQIGFETLKRSIERGKEVVENEFKYYLIFSILFLIGTTFGITVMIVLLLNSRKHDIGVRIAVGASFKDIKRMISGEILFVNILSTLIVSTIYFIQEKILFVMDNEVVNMMDINLLTFISVIVGVAFMCILPIYIVTKRLSKFNPSELVGGRE</sequence>
<comment type="similarity">
    <text evidence="6">Belongs to the ABC-4 integral membrane protein family.</text>
</comment>
<keyword evidence="5 7" id="KW-0472">Membrane</keyword>
<feature type="transmembrane region" description="Helical" evidence="7">
    <location>
        <begin position="346"/>
        <end position="363"/>
    </location>
</feature>
<evidence type="ECO:0000313" key="9">
    <source>
        <dbReference type="EMBL" id="MSS43280.1"/>
    </source>
</evidence>
<dbReference type="RefSeq" id="WP_154483958.1">
    <property type="nucleotide sequence ID" value="NZ_VULR01000006.1"/>
</dbReference>
<dbReference type="InterPro" id="IPR050250">
    <property type="entry name" value="Macrolide_Exporter_MacB"/>
</dbReference>
<gene>
    <name evidence="9" type="ORF">FYJ27_05975</name>
</gene>
<dbReference type="GO" id="GO:0005886">
    <property type="term" value="C:plasma membrane"/>
    <property type="evidence" value="ECO:0007669"/>
    <property type="project" value="UniProtKB-SubCell"/>
</dbReference>
<dbReference type="Proteomes" id="UP000462760">
    <property type="component" value="Unassembled WGS sequence"/>
</dbReference>
<evidence type="ECO:0000256" key="7">
    <source>
        <dbReference type="SAM" id="Phobius"/>
    </source>
</evidence>
<keyword evidence="3 7" id="KW-0812">Transmembrane</keyword>
<organism evidence="9 10">
    <name type="scientific">Anaerosalibacter bizertensis</name>
    <dbReference type="NCBI Taxonomy" id="932217"/>
    <lineage>
        <taxon>Bacteria</taxon>
        <taxon>Bacillati</taxon>
        <taxon>Bacillota</taxon>
        <taxon>Tissierellia</taxon>
        <taxon>Tissierellales</taxon>
        <taxon>Sporanaerobacteraceae</taxon>
        <taxon>Anaerosalibacter</taxon>
    </lineage>
</organism>
<evidence type="ECO:0000259" key="8">
    <source>
        <dbReference type="Pfam" id="PF02687"/>
    </source>
</evidence>
<evidence type="ECO:0000256" key="1">
    <source>
        <dbReference type="ARBA" id="ARBA00004651"/>
    </source>
</evidence>
<reference evidence="9 10" key="1">
    <citation type="submission" date="2019-08" db="EMBL/GenBank/DDBJ databases">
        <title>In-depth cultivation of the pig gut microbiome towards novel bacterial diversity and tailored functional studies.</title>
        <authorList>
            <person name="Wylensek D."/>
            <person name="Hitch T.C.A."/>
            <person name="Clavel T."/>
        </authorList>
    </citation>
    <scope>NUCLEOTIDE SEQUENCE [LARGE SCALE GENOMIC DNA]</scope>
    <source>
        <strain evidence="9 10">Med78-601-WT-4W-RMD-3</strain>
    </source>
</reference>
<feature type="transmembrane region" description="Helical" evidence="7">
    <location>
        <begin position="16"/>
        <end position="33"/>
    </location>
</feature>
<keyword evidence="4 7" id="KW-1133">Transmembrane helix</keyword>
<evidence type="ECO:0000256" key="6">
    <source>
        <dbReference type="ARBA" id="ARBA00038076"/>
    </source>
</evidence>
<evidence type="ECO:0000313" key="10">
    <source>
        <dbReference type="Proteomes" id="UP000462760"/>
    </source>
</evidence>
<evidence type="ECO:0000256" key="3">
    <source>
        <dbReference type="ARBA" id="ARBA00022692"/>
    </source>
</evidence>
<proteinExistence type="inferred from homology"/>
<feature type="transmembrane region" description="Helical" evidence="7">
    <location>
        <begin position="294"/>
        <end position="318"/>
    </location>
</feature>
<comment type="caution">
    <text evidence="9">The sequence shown here is derived from an EMBL/GenBank/DDBJ whole genome shotgun (WGS) entry which is preliminary data.</text>
</comment>
<dbReference type="GO" id="GO:0022857">
    <property type="term" value="F:transmembrane transporter activity"/>
    <property type="evidence" value="ECO:0007669"/>
    <property type="project" value="TreeGrafter"/>
</dbReference>
<feature type="transmembrane region" description="Helical" evidence="7">
    <location>
        <begin position="383"/>
        <end position="404"/>
    </location>
</feature>
<dbReference type="OrthoDB" id="2329651at2"/>
<dbReference type="PANTHER" id="PTHR30572:SF4">
    <property type="entry name" value="ABC TRANSPORTER PERMEASE YTRF"/>
    <property type="match status" value="1"/>
</dbReference>
<evidence type="ECO:0000256" key="2">
    <source>
        <dbReference type="ARBA" id="ARBA00022475"/>
    </source>
</evidence>
<evidence type="ECO:0000256" key="4">
    <source>
        <dbReference type="ARBA" id="ARBA00022989"/>
    </source>
</evidence>
<protein>
    <submittedName>
        <fullName evidence="9">ABC transporter permease</fullName>
    </submittedName>
</protein>
<dbReference type="InterPro" id="IPR003838">
    <property type="entry name" value="ABC3_permease_C"/>
</dbReference>
<name>A0A844FH39_9FIRM</name>
<dbReference type="AlphaFoldDB" id="A0A844FH39"/>
<dbReference type="Pfam" id="PF02687">
    <property type="entry name" value="FtsX"/>
    <property type="match status" value="1"/>
</dbReference>
<evidence type="ECO:0000256" key="5">
    <source>
        <dbReference type="ARBA" id="ARBA00023136"/>
    </source>
</evidence>
<accession>A0A844FH39</accession>
<comment type="subcellular location">
    <subcellularLocation>
        <location evidence="1">Cell membrane</location>
        <topology evidence="1">Multi-pass membrane protein</topology>
    </subcellularLocation>
</comment>
<dbReference type="PANTHER" id="PTHR30572">
    <property type="entry name" value="MEMBRANE COMPONENT OF TRANSPORTER-RELATED"/>
    <property type="match status" value="1"/>
</dbReference>